<dbReference type="PANTHER" id="PTHR36934:SF1">
    <property type="entry name" value="THIOESTERASE DOMAIN-CONTAINING PROTEIN"/>
    <property type="match status" value="1"/>
</dbReference>
<dbReference type="Gene3D" id="3.10.129.10">
    <property type="entry name" value="Hotdog Thioesterase"/>
    <property type="match status" value="1"/>
</dbReference>
<evidence type="ECO:0000259" key="1">
    <source>
        <dbReference type="Pfam" id="PF22636"/>
    </source>
</evidence>
<organism evidence="2 3">
    <name type="scientific">Thalassobacillus cyri</name>
    <dbReference type="NCBI Taxonomy" id="571932"/>
    <lineage>
        <taxon>Bacteria</taxon>
        <taxon>Bacillati</taxon>
        <taxon>Bacillota</taxon>
        <taxon>Bacilli</taxon>
        <taxon>Bacillales</taxon>
        <taxon>Bacillaceae</taxon>
        <taxon>Thalassobacillus</taxon>
    </lineage>
</organism>
<dbReference type="RefSeq" id="WP_093045287.1">
    <property type="nucleotide sequence ID" value="NZ_FNQR01000009.1"/>
</dbReference>
<keyword evidence="3" id="KW-1185">Reference proteome</keyword>
<dbReference type="InterPro" id="IPR025540">
    <property type="entry name" value="FlK"/>
</dbReference>
<proteinExistence type="predicted"/>
<feature type="domain" description="Fluoroacetyl-CoA-specific thioesterase-like" evidence="1">
    <location>
        <begin position="17"/>
        <end position="119"/>
    </location>
</feature>
<dbReference type="SUPFAM" id="SSF54637">
    <property type="entry name" value="Thioesterase/thiol ester dehydrase-isomerase"/>
    <property type="match status" value="1"/>
</dbReference>
<evidence type="ECO:0000313" key="3">
    <source>
        <dbReference type="Proteomes" id="UP000198584"/>
    </source>
</evidence>
<protein>
    <submittedName>
        <fullName evidence="2">Predicted thioesterase</fullName>
    </submittedName>
</protein>
<dbReference type="InterPro" id="IPR029069">
    <property type="entry name" value="HotDog_dom_sf"/>
</dbReference>
<dbReference type="Proteomes" id="UP000198584">
    <property type="component" value="Unassembled WGS sequence"/>
</dbReference>
<reference evidence="2 3" key="1">
    <citation type="submission" date="2016-10" db="EMBL/GenBank/DDBJ databases">
        <authorList>
            <person name="de Groot N.N."/>
        </authorList>
    </citation>
    <scope>NUCLEOTIDE SEQUENCE [LARGE SCALE GENOMIC DNA]</scope>
    <source>
        <strain evidence="2 3">CCM7597</strain>
    </source>
</reference>
<gene>
    <name evidence="2" type="ORF">SAMN05421743_109169</name>
</gene>
<accession>A0A1H4EPF8</accession>
<dbReference type="EMBL" id="FNQR01000009">
    <property type="protein sequence ID" value="SEA86787.1"/>
    <property type="molecule type" value="Genomic_DNA"/>
</dbReference>
<dbReference type="PANTHER" id="PTHR36934">
    <property type="entry name" value="BLR0278 PROTEIN"/>
    <property type="match status" value="1"/>
</dbReference>
<dbReference type="AlphaFoldDB" id="A0A1H4EPF8"/>
<dbReference type="Pfam" id="PF22636">
    <property type="entry name" value="FlK"/>
    <property type="match status" value="1"/>
</dbReference>
<evidence type="ECO:0000313" key="2">
    <source>
        <dbReference type="EMBL" id="SEA86787.1"/>
    </source>
</evidence>
<dbReference type="STRING" id="571932.SAMN05421743_109169"/>
<dbReference type="InterPro" id="IPR054485">
    <property type="entry name" value="FlK-like_dom"/>
</dbReference>
<dbReference type="OrthoDB" id="6902891at2"/>
<sequence>MKPGMREGQSAAIQTEVASEMFAQFGGEVVHPTFSTVSLVYYMEWASRKIILPYLEDSEEGMGGAVSVKHVSPAPEGVTIDITATVTAIKRNIVVTEVVAESDGNIIGTGEVKQVILPKVKIREILRVENKT</sequence>
<name>A0A1H4EPF8_9BACI</name>